<proteinExistence type="inferred from homology"/>
<keyword evidence="5" id="KW-1185">Reference proteome</keyword>
<dbReference type="SUPFAM" id="SSF56420">
    <property type="entry name" value="Peptide deformylase"/>
    <property type="match status" value="1"/>
</dbReference>
<dbReference type="AlphaFoldDB" id="A0A6G5QEL1"/>
<evidence type="ECO:0000313" key="4">
    <source>
        <dbReference type="EMBL" id="QCD44135.1"/>
    </source>
</evidence>
<dbReference type="EMBL" id="CP012542">
    <property type="protein sequence ID" value="QCD44135.1"/>
    <property type="molecule type" value="Genomic_DNA"/>
</dbReference>
<protein>
    <recommendedName>
        <fullName evidence="2">Peptide deformylase</fullName>
        <shortName evidence="2">PDF</shortName>
        <ecNumber evidence="2">3.5.1.88</ecNumber>
    </recommendedName>
    <alternativeName>
        <fullName evidence="2">Polypeptide deformylase</fullName>
    </alternativeName>
</protein>
<feature type="active site" evidence="2">
    <location>
        <position position="138"/>
    </location>
</feature>
<dbReference type="NCBIfam" id="NF001159">
    <property type="entry name" value="PRK00150.1-3"/>
    <property type="match status" value="1"/>
</dbReference>
<evidence type="ECO:0000313" key="5">
    <source>
        <dbReference type="Proteomes" id="UP000503264"/>
    </source>
</evidence>
<dbReference type="GO" id="GO:0046872">
    <property type="term" value="F:metal ion binding"/>
    <property type="evidence" value="ECO:0007669"/>
    <property type="project" value="UniProtKB-KW"/>
</dbReference>
<dbReference type="Gene3D" id="3.90.45.10">
    <property type="entry name" value="Peptide deformylase"/>
    <property type="match status" value="1"/>
</dbReference>
<evidence type="ECO:0000256" key="1">
    <source>
        <dbReference type="ARBA" id="ARBA00010759"/>
    </source>
</evidence>
<evidence type="ECO:0000256" key="2">
    <source>
        <dbReference type="HAMAP-Rule" id="MF_00163"/>
    </source>
</evidence>
<accession>A0A6G5QEL1</accession>
<gene>
    <name evidence="2 4" type="primary">def</name>
    <name evidence="4" type="ORF">CMUC_0322</name>
</gene>
<dbReference type="EC" id="3.5.1.88" evidence="2"/>
<feature type="binding site" evidence="2">
    <location>
        <position position="95"/>
    </location>
    <ligand>
        <name>Fe cation</name>
        <dbReference type="ChEBI" id="CHEBI:24875"/>
    </ligand>
</feature>
<dbReference type="RefSeq" id="WP_169777696.1">
    <property type="nucleotide sequence ID" value="NZ_CP012542.1"/>
</dbReference>
<dbReference type="Proteomes" id="UP000503264">
    <property type="component" value="Chromosome"/>
</dbReference>
<dbReference type="PIRSF" id="PIRSF004749">
    <property type="entry name" value="Pep_def"/>
    <property type="match status" value="1"/>
</dbReference>
<keyword evidence="2 4" id="KW-0378">Hydrolase</keyword>
<dbReference type="PANTHER" id="PTHR10458:SF22">
    <property type="entry name" value="PEPTIDE DEFORMYLASE"/>
    <property type="match status" value="1"/>
</dbReference>
<dbReference type="InterPro" id="IPR036821">
    <property type="entry name" value="Peptide_deformylase_sf"/>
</dbReference>
<keyword evidence="2" id="KW-0648">Protein biosynthesis</keyword>
<comment type="similarity">
    <text evidence="1 2">Belongs to the polypeptide deformylase family.</text>
</comment>
<evidence type="ECO:0000256" key="3">
    <source>
        <dbReference type="SAM" id="MobiDB-lite"/>
    </source>
</evidence>
<feature type="binding site" evidence="2">
    <location>
        <position position="137"/>
    </location>
    <ligand>
        <name>Fe cation</name>
        <dbReference type="ChEBI" id="CHEBI:24875"/>
    </ligand>
</feature>
<comment type="cofactor">
    <cofactor evidence="2">
        <name>Fe(2+)</name>
        <dbReference type="ChEBI" id="CHEBI:29033"/>
    </cofactor>
    <text evidence="2">Binds 1 Fe(2+) ion.</text>
</comment>
<comment type="catalytic activity">
    <reaction evidence="2">
        <text>N-terminal N-formyl-L-methionyl-[peptide] + H2O = N-terminal L-methionyl-[peptide] + formate</text>
        <dbReference type="Rhea" id="RHEA:24420"/>
        <dbReference type="Rhea" id="RHEA-COMP:10639"/>
        <dbReference type="Rhea" id="RHEA-COMP:10640"/>
        <dbReference type="ChEBI" id="CHEBI:15377"/>
        <dbReference type="ChEBI" id="CHEBI:15740"/>
        <dbReference type="ChEBI" id="CHEBI:49298"/>
        <dbReference type="ChEBI" id="CHEBI:64731"/>
        <dbReference type="EC" id="3.5.1.88"/>
    </reaction>
</comment>
<dbReference type="HAMAP" id="MF_00163">
    <property type="entry name" value="Pep_deformylase"/>
    <property type="match status" value="1"/>
</dbReference>
<dbReference type="PANTHER" id="PTHR10458">
    <property type="entry name" value="PEPTIDE DEFORMYLASE"/>
    <property type="match status" value="1"/>
</dbReference>
<dbReference type="CDD" id="cd00487">
    <property type="entry name" value="Pep_deformylase"/>
    <property type="match status" value="1"/>
</dbReference>
<feature type="binding site" evidence="2">
    <location>
        <position position="141"/>
    </location>
    <ligand>
        <name>Fe cation</name>
        <dbReference type="ChEBI" id="CHEBI:24875"/>
    </ligand>
</feature>
<keyword evidence="2" id="KW-0408">Iron</keyword>
<organism evidence="4 5">
    <name type="scientific">Campylobacter mucosalis CCUG 21559</name>
    <dbReference type="NCBI Taxonomy" id="1032067"/>
    <lineage>
        <taxon>Bacteria</taxon>
        <taxon>Pseudomonadati</taxon>
        <taxon>Campylobacterota</taxon>
        <taxon>Epsilonproteobacteria</taxon>
        <taxon>Campylobacterales</taxon>
        <taxon>Campylobacteraceae</taxon>
        <taxon>Campylobacter</taxon>
    </lineage>
</organism>
<feature type="compositionally biased region" description="Basic and acidic residues" evidence="3">
    <location>
        <begin position="161"/>
        <end position="176"/>
    </location>
</feature>
<dbReference type="Pfam" id="PF01327">
    <property type="entry name" value="Pep_deformylase"/>
    <property type="match status" value="1"/>
</dbReference>
<dbReference type="PRINTS" id="PR01576">
    <property type="entry name" value="PDEFORMYLASE"/>
</dbReference>
<dbReference type="NCBIfam" id="TIGR00079">
    <property type="entry name" value="pept_deformyl"/>
    <property type="match status" value="1"/>
</dbReference>
<dbReference type="GO" id="GO:0042586">
    <property type="term" value="F:peptide deformylase activity"/>
    <property type="evidence" value="ECO:0007669"/>
    <property type="project" value="UniProtKB-UniRule"/>
</dbReference>
<reference evidence="4 5" key="1">
    <citation type="submission" date="2016-07" db="EMBL/GenBank/DDBJ databases">
        <title>Comparative genomics of the Campylobacter concisus group.</title>
        <authorList>
            <person name="Miller W.G."/>
            <person name="Yee E."/>
            <person name="Chapman M.H."/>
            <person name="Huynh S."/>
            <person name="Bono J.L."/>
            <person name="On S.L.W."/>
            <person name="StLeger J."/>
            <person name="Foster G."/>
            <person name="Parker C.T."/>
        </authorList>
    </citation>
    <scope>NUCLEOTIDE SEQUENCE [LARGE SCALE GENOMIC DNA]</scope>
    <source>
        <strain evidence="4 5">CCUG 21559</strain>
    </source>
</reference>
<keyword evidence="2" id="KW-0479">Metal-binding</keyword>
<name>A0A6G5QEL1_9BACT</name>
<feature type="region of interest" description="Disordered" evidence="3">
    <location>
        <begin position="161"/>
        <end position="182"/>
    </location>
</feature>
<comment type="function">
    <text evidence="2">Removes the formyl group from the N-terminal Met of newly synthesized proteins. Requires at least a dipeptide for an efficient rate of reaction. N-terminal L-methionine is a prerequisite for activity but the enzyme has broad specificity at other positions.</text>
</comment>
<sequence length="182" mass="21006">MILEVLTYPNKKLFERSIEVSVFDENLHKLLDDMYDTMIAKEGIGLAAIQIGVAKRVFIVNLVKEDGVQDKADLIEVINPIFSEKTGECVYQEGCLSVPGYYDDVKRAERVRLDYQDRFGNSQTIETDGLLAIALQHENDHLDGHLFIERIGFNKRKKFDKEFKQGKKQDKPENRKVAKKER</sequence>
<dbReference type="InterPro" id="IPR023635">
    <property type="entry name" value="Peptide_deformylase"/>
</dbReference>
<dbReference type="GO" id="GO:0006412">
    <property type="term" value="P:translation"/>
    <property type="evidence" value="ECO:0007669"/>
    <property type="project" value="UniProtKB-UniRule"/>
</dbReference>